<protein>
    <submittedName>
        <fullName evidence="2">Uncharacterized protein</fullName>
    </submittedName>
</protein>
<sequence length="729" mass="76475">MVTYAQLTAMNTSKLTSAAQASADFGTAMTRQGEAVQTAADIPAGMWAGGDANAAGGMLAALPGPLYDLSDSAKRGKATLDDLATGVNKAKAHLQGAYDAIKGTGITIQPDGTVVTPVVTDPAVAAENDRKAQDARAIIDEALKMAADADTTATEQLNALSGQVNASYMEIPGKQQDLGRAKDLLSTPKNQVKPETAQELNDILSRNNNPEFNRQLMEQLGPKGLIDGSGRFSEAGANLAQNGDTAGADKFRETQRLLGESLASASQNGGLTPQWTQELMNQGAKPMEGNPQNIGYEALAPLLEHGKYDPSFLTPVAEHVTRLDNSSGLGNPSAGPGASVSGLDSNPFVIDGKADHEAPVSNPLNSVMTALDHSPEAASDYFTGNNDEHGLKYNDAFGKPLAPIEGPTDNPNIDYALDRVTGQEPGDPLDVNRVGNALEAAATGVPSDTPADAPRPPRTEEMVNIAEHLVNRFGGEGDGDMDLIPGGKLENMADNMTDIASTYMPEIHNSFLNPLSGDAKLYPEGAMAEFKDEDATAGLLHALGRHEDSFHQLMGASNDIRDVVLAQEYQQNGPEGSWVQEALQPGSTIANILTDAQVEAGVHDAAESDKSANDLTQLGVSGGKIATSAIPFGGALIGEILDQVKNDAQVDSTEQALYDGNVERTDVYDAQLVREKAAIEHLVNQDGVVTEAEKTLLRNVDGEINDAWSAGENEVAQRKVDGMGAPGGK</sequence>
<evidence type="ECO:0000313" key="3">
    <source>
        <dbReference type="Proteomes" id="UP000000844"/>
    </source>
</evidence>
<dbReference type="AlphaFoldDB" id="D3PUJ0"/>
<gene>
    <name evidence="2" type="ordered locus">Snas_3337</name>
</gene>
<dbReference type="HOGENOM" id="CLU_379875_0_0_11"/>
<dbReference type="EMBL" id="CP001778">
    <property type="protein sequence ID" value="ADD43003.1"/>
    <property type="molecule type" value="Genomic_DNA"/>
</dbReference>
<reference evidence="2 3" key="1">
    <citation type="journal article" date="2009" name="Stand. Genomic Sci.">
        <title>Complete genome sequence of Stackebrandtia nassauensis type strain (LLR-40K-21).</title>
        <authorList>
            <person name="Munk C."/>
            <person name="Lapidus A."/>
            <person name="Copeland A."/>
            <person name="Jando M."/>
            <person name="Mayilraj S."/>
            <person name="Glavina Del Rio T."/>
            <person name="Nolan M."/>
            <person name="Chen F."/>
            <person name="Lucas S."/>
            <person name="Tice H."/>
            <person name="Cheng J.F."/>
            <person name="Han C."/>
            <person name="Detter J.C."/>
            <person name="Bruce D."/>
            <person name="Goodwin L."/>
            <person name="Chain P."/>
            <person name="Pitluck S."/>
            <person name="Goker M."/>
            <person name="Ovchinikova G."/>
            <person name="Pati A."/>
            <person name="Ivanova N."/>
            <person name="Mavromatis K."/>
            <person name="Chen A."/>
            <person name="Palaniappan K."/>
            <person name="Land M."/>
            <person name="Hauser L."/>
            <person name="Chang Y.J."/>
            <person name="Jeffries C.D."/>
            <person name="Bristow J."/>
            <person name="Eisen J.A."/>
            <person name="Markowitz V."/>
            <person name="Hugenholtz P."/>
            <person name="Kyrpides N.C."/>
            <person name="Klenk H.P."/>
        </authorList>
    </citation>
    <scope>NUCLEOTIDE SEQUENCE [LARGE SCALE GENOMIC DNA]</scope>
    <source>
        <strain evidence="3">DSM 44728 / CIP 108903 / NRRL B-16338 / NBRC 102104 / LLR-40K-21</strain>
    </source>
</reference>
<dbReference type="eggNOG" id="COG1570">
    <property type="taxonomic scope" value="Bacteria"/>
</dbReference>
<accession>D3PUJ0</accession>
<proteinExistence type="predicted"/>
<evidence type="ECO:0000313" key="2">
    <source>
        <dbReference type="EMBL" id="ADD43003.1"/>
    </source>
</evidence>
<evidence type="ECO:0000256" key="1">
    <source>
        <dbReference type="SAM" id="MobiDB-lite"/>
    </source>
</evidence>
<dbReference type="STRING" id="446470.Snas_3337"/>
<feature type="region of interest" description="Disordered" evidence="1">
    <location>
        <begin position="324"/>
        <end position="359"/>
    </location>
</feature>
<dbReference type="KEGG" id="sna:Snas_3337"/>
<name>D3PUJ0_STANL</name>
<organism evidence="2 3">
    <name type="scientific">Stackebrandtia nassauensis (strain DSM 44728 / CIP 108903 / NRRL B-16338 / NBRC 102104 / LLR-40K-21)</name>
    <dbReference type="NCBI Taxonomy" id="446470"/>
    <lineage>
        <taxon>Bacteria</taxon>
        <taxon>Bacillati</taxon>
        <taxon>Actinomycetota</taxon>
        <taxon>Actinomycetes</taxon>
        <taxon>Glycomycetales</taxon>
        <taxon>Glycomycetaceae</taxon>
        <taxon>Stackebrandtia</taxon>
    </lineage>
</organism>
<dbReference type="Proteomes" id="UP000000844">
    <property type="component" value="Chromosome"/>
</dbReference>
<keyword evidence="3" id="KW-1185">Reference proteome</keyword>